<comment type="caution">
    <text evidence="7">The sequence shown here is derived from an EMBL/GenBank/DDBJ whole genome shotgun (WGS) entry which is preliminary data.</text>
</comment>
<name>A0AAD4IDM7_9PLEO</name>
<dbReference type="Gene3D" id="3.40.50.200">
    <property type="entry name" value="Peptidase S8/S53 domain"/>
    <property type="match status" value="1"/>
</dbReference>
<gene>
    <name evidence="7" type="ORF">G6011_11555</name>
</gene>
<reference evidence="7" key="1">
    <citation type="submission" date="2021-07" db="EMBL/GenBank/DDBJ databases">
        <title>Genome Resource of American Ginseng Black Spot Pathogen Alternaria panax.</title>
        <authorList>
            <person name="Qiu C."/>
            <person name="Wang W."/>
            <person name="Liu Z."/>
        </authorList>
    </citation>
    <scope>NUCLEOTIDE SEQUENCE</scope>
    <source>
        <strain evidence="7">BNCC115425</strain>
    </source>
</reference>
<dbReference type="AlphaFoldDB" id="A0AAD4IDM7"/>
<keyword evidence="2" id="KW-0645">Protease</keyword>
<evidence type="ECO:0000256" key="4">
    <source>
        <dbReference type="ARBA" id="ARBA00022825"/>
    </source>
</evidence>
<dbReference type="GO" id="GO:0006508">
    <property type="term" value="P:proteolysis"/>
    <property type="evidence" value="ECO:0007669"/>
    <property type="project" value="UniProtKB-KW"/>
</dbReference>
<dbReference type="PANTHER" id="PTHR43806:SF11">
    <property type="entry name" value="CEREVISIN-RELATED"/>
    <property type="match status" value="1"/>
</dbReference>
<dbReference type="GO" id="GO:0004252">
    <property type="term" value="F:serine-type endopeptidase activity"/>
    <property type="evidence" value="ECO:0007669"/>
    <property type="project" value="InterPro"/>
</dbReference>
<dbReference type="EMBL" id="JAANER010000003">
    <property type="protein sequence ID" value="KAG9192821.1"/>
    <property type="molecule type" value="Genomic_DNA"/>
</dbReference>
<dbReference type="PANTHER" id="PTHR43806">
    <property type="entry name" value="PEPTIDASE S8"/>
    <property type="match status" value="1"/>
</dbReference>
<keyword evidence="3" id="KW-0378">Hydrolase</keyword>
<dbReference type="PROSITE" id="PS51892">
    <property type="entry name" value="SUBTILASE"/>
    <property type="match status" value="1"/>
</dbReference>
<comment type="similarity">
    <text evidence="1 5">Belongs to the peptidase S8 family.</text>
</comment>
<accession>A0AAD4IDM7</accession>
<evidence type="ECO:0000256" key="3">
    <source>
        <dbReference type="ARBA" id="ARBA00022801"/>
    </source>
</evidence>
<dbReference type="InterPro" id="IPR036852">
    <property type="entry name" value="Peptidase_S8/S53_dom_sf"/>
</dbReference>
<feature type="domain" description="Peptidase S8/S53" evidence="6">
    <location>
        <begin position="198"/>
        <end position="286"/>
    </location>
</feature>
<dbReference type="InterPro" id="IPR022398">
    <property type="entry name" value="Peptidase_S8_His-AS"/>
</dbReference>
<dbReference type="Proteomes" id="UP001199106">
    <property type="component" value="Unassembled WGS sequence"/>
</dbReference>
<evidence type="ECO:0000313" key="7">
    <source>
        <dbReference type="EMBL" id="KAG9192821.1"/>
    </source>
</evidence>
<keyword evidence="4" id="KW-0720">Serine protease</keyword>
<dbReference type="InterPro" id="IPR000209">
    <property type="entry name" value="Peptidase_S8/S53_dom"/>
</dbReference>
<evidence type="ECO:0000256" key="5">
    <source>
        <dbReference type="PROSITE-ProRule" id="PRU01240"/>
    </source>
</evidence>
<protein>
    <recommendedName>
        <fullName evidence="6">Peptidase S8/S53 domain-containing protein</fullName>
    </recommendedName>
</protein>
<keyword evidence="8" id="KW-1185">Reference proteome</keyword>
<dbReference type="SUPFAM" id="SSF52743">
    <property type="entry name" value="Subtilisin-like"/>
    <property type="match status" value="1"/>
</dbReference>
<evidence type="ECO:0000256" key="1">
    <source>
        <dbReference type="ARBA" id="ARBA00011073"/>
    </source>
</evidence>
<dbReference type="InterPro" id="IPR050131">
    <property type="entry name" value="Peptidase_S8_subtilisin-like"/>
</dbReference>
<dbReference type="Pfam" id="PF00082">
    <property type="entry name" value="Peptidase_S8"/>
    <property type="match status" value="1"/>
</dbReference>
<evidence type="ECO:0000256" key="2">
    <source>
        <dbReference type="ARBA" id="ARBA00022670"/>
    </source>
</evidence>
<evidence type="ECO:0000313" key="8">
    <source>
        <dbReference type="Proteomes" id="UP001199106"/>
    </source>
</evidence>
<comment type="caution">
    <text evidence="5">Lacks conserved residue(s) required for the propagation of feature annotation.</text>
</comment>
<dbReference type="PROSITE" id="PS00137">
    <property type="entry name" value="SUBTILASE_HIS"/>
    <property type="match status" value="1"/>
</dbReference>
<organism evidence="7 8">
    <name type="scientific">Alternaria panax</name>
    <dbReference type="NCBI Taxonomy" id="48097"/>
    <lineage>
        <taxon>Eukaryota</taxon>
        <taxon>Fungi</taxon>
        <taxon>Dikarya</taxon>
        <taxon>Ascomycota</taxon>
        <taxon>Pezizomycotina</taxon>
        <taxon>Dothideomycetes</taxon>
        <taxon>Pleosporomycetidae</taxon>
        <taxon>Pleosporales</taxon>
        <taxon>Pleosporineae</taxon>
        <taxon>Pleosporaceae</taxon>
        <taxon>Alternaria</taxon>
        <taxon>Alternaria sect. Panax</taxon>
    </lineage>
</organism>
<sequence>MVHISRVTFAAIEFFLSQVSFGTSLKEPVVHLHQRMNSDDQAGAEPAISGDPFNPEVKRSCNSVTASEHDSTKRGACALDLDSTPPIQIVSKDTTKRVKGDEYTPRSYLVSTVNGINRAQYRDFAKKPPLGDKEGDIIAFDEVEWVSCQYLNLTDAKAAIVSQDPIKAWAEPMSEEADEALKNDPAQLPSYVFEPYLGQGQTIYVLDSGHRKTHQEFDASERKVRDFVVPSRQTLAFGSLRDDQRGPEDMTGMTGHGTMVASIAAGYVSSVASKANLVVVKMENSARNPGNPDTRGTGTIVLAGHPSASNRRKTFSVVIDV</sequence>
<proteinExistence type="inferred from homology"/>
<evidence type="ECO:0000259" key="6">
    <source>
        <dbReference type="Pfam" id="PF00082"/>
    </source>
</evidence>